<sequence length="125" mass="14277">MRSVGIGLNTLLFGLIALFLWVDFFQPDFILSKGMIIATLVVVVIGRVYVLNSLRAGKAENIIFGIMFNLYFMLMLILFNFMGGESQAGFGFDGFLFWIIVVLFVYDTQKRWSKLKYLKKEAKPA</sequence>
<organism evidence="2 3">
    <name type="scientific">Alteribacter keqinensis</name>
    <dbReference type="NCBI Taxonomy" id="2483800"/>
    <lineage>
        <taxon>Bacteria</taxon>
        <taxon>Bacillati</taxon>
        <taxon>Bacillota</taxon>
        <taxon>Bacilli</taxon>
        <taxon>Bacillales</taxon>
        <taxon>Bacillaceae</taxon>
        <taxon>Alteribacter</taxon>
    </lineage>
</organism>
<evidence type="ECO:0000313" key="2">
    <source>
        <dbReference type="EMBL" id="RNA69830.1"/>
    </source>
</evidence>
<dbReference type="RefSeq" id="WP_122897342.1">
    <property type="nucleotide sequence ID" value="NZ_RHIB01000001.1"/>
</dbReference>
<evidence type="ECO:0000313" key="3">
    <source>
        <dbReference type="Proteomes" id="UP000278746"/>
    </source>
</evidence>
<dbReference type="AlphaFoldDB" id="A0A3M7TVX5"/>
<keyword evidence="1" id="KW-1133">Transmembrane helix</keyword>
<dbReference type="EMBL" id="RHIB01000001">
    <property type="protein sequence ID" value="RNA69830.1"/>
    <property type="molecule type" value="Genomic_DNA"/>
</dbReference>
<evidence type="ECO:0000256" key="1">
    <source>
        <dbReference type="SAM" id="Phobius"/>
    </source>
</evidence>
<comment type="caution">
    <text evidence="2">The sequence shown here is derived from an EMBL/GenBank/DDBJ whole genome shotgun (WGS) entry which is preliminary data.</text>
</comment>
<name>A0A3M7TVX5_9BACI</name>
<keyword evidence="3" id="KW-1185">Reference proteome</keyword>
<gene>
    <name evidence="2" type="ORF">EBO34_07815</name>
</gene>
<reference evidence="2 3" key="1">
    <citation type="submission" date="2018-10" db="EMBL/GenBank/DDBJ databases">
        <title>Bacillus Keqinensis sp. nov., a moderately halophilic bacterium isolated from a saline-alkaline lake.</title>
        <authorList>
            <person name="Wang H."/>
        </authorList>
    </citation>
    <scope>NUCLEOTIDE SEQUENCE [LARGE SCALE GENOMIC DNA]</scope>
    <source>
        <strain evidence="2 3">KQ-3</strain>
    </source>
</reference>
<dbReference type="OrthoDB" id="2932708at2"/>
<feature type="transmembrane region" description="Helical" evidence="1">
    <location>
        <begin position="7"/>
        <end position="24"/>
    </location>
</feature>
<proteinExistence type="predicted"/>
<protein>
    <submittedName>
        <fullName evidence="2">Uncharacterized protein</fullName>
    </submittedName>
</protein>
<feature type="transmembrane region" description="Helical" evidence="1">
    <location>
        <begin position="88"/>
        <end position="106"/>
    </location>
</feature>
<feature type="transmembrane region" description="Helical" evidence="1">
    <location>
        <begin position="30"/>
        <end position="50"/>
    </location>
</feature>
<dbReference type="Proteomes" id="UP000278746">
    <property type="component" value="Unassembled WGS sequence"/>
</dbReference>
<keyword evidence="1" id="KW-0472">Membrane</keyword>
<accession>A0A3M7TVX5</accession>
<keyword evidence="1" id="KW-0812">Transmembrane</keyword>
<feature type="transmembrane region" description="Helical" evidence="1">
    <location>
        <begin position="62"/>
        <end position="82"/>
    </location>
</feature>